<evidence type="ECO:0000313" key="1">
    <source>
        <dbReference type="EMBL" id="GAF85178.1"/>
    </source>
</evidence>
<sequence length="36" mass="3953">RPEFALGALVLTQVDHTQGIKAAISEDDEERMRAGQ</sequence>
<dbReference type="AlphaFoldDB" id="X0SVG1"/>
<name>X0SVG1_9ZZZZ</name>
<organism evidence="1">
    <name type="scientific">marine sediment metagenome</name>
    <dbReference type="NCBI Taxonomy" id="412755"/>
    <lineage>
        <taxon>unclassified sequences</taxon>
        <taxon>metagenomes</taxon>
        <taxon>ecological metagenomes</taxon>
    </lineage>
</organism>
<dbReference type="EMBL" id="BARS01003671">
    <property type="protein sequence ID" value="GAF85178.1"/>
    <property type="molecule type" value="Genomic_DNA"/>
</dbReference>
<protein>
    <submittedName>
        <fullName evidence="1">Uncharacterized protein</fullName>
    </submittedName>
</protein>
<gene>
    <name evidence="1" type="ORF">S01H1_07117</name>
</gene>
<feature type="non-terminal residue" evidence="1">
    <location>
        <position position="1"/>
    </location>
</feature>
<comment type="caution">
    <text evidence="1">The sequence shown here is derived from an EMBL/GenBank/DDBJ whole genome shotgun (WGS) entry which is preliminary data.</text>
</comment>
<reference evidence="1" key="1">
    <citation type="journal article" date="2014" name="Front. Microbiol.">
        <title>High frequency of phylogenetically diverse reductive dehalogenase-homologous genes in deep subseafloor sedimentary metagenomes.</title>
        <authorList>
            <person name="Kawai M."/>
            <person name="Futagami T."/>
            <person name="Toyoda A."/>
            <person name="Takaki Y."/>
            <person name="Nishi S."/>
            <person name="Hori S."/>
            <person name="Arai W."/>
            <person name="Tsubouchi T."/>
            <person name="Morono Y."/>
            <person name="Uchiyama I."/>
            <person name="Ito T."/>
            <person name="Fujiyama A."/>
            <person name="Inagaki F."/>
            <person name="Takami H."/>
        </authorList>
    </citation>
    <scope>NUCLEOTIDE SEQUENCE</scope>
    <source>
        <strain evidence="1">Expedition CK06-06</strain>
    </source>
</reference>
<accession>X0SVG1</accession>
<proteinExistence type="predicted"/>